<dbReference type="Gene3D" id="2.60.40.10">
    <property type="entry name" value="Immunoglobulins"/>
    <property type="match status" value="1"/>
</dbReference>
<dbReference type="SUPFAM" id="SSF52833">
    <property type="entry name" value="Thioredoxin-like"/>
    <property type="match status" value="1"/>
</dbReference>
<dbReference type="InterPro" id="IPR013783">
    <property type="entry name" value="Ig-like_fold"/>
</dbReference>
<evidence type="ECO:0000313" key="1">
    <source>
        <dbReference type="EMBL" id="MEM0518488.1"/>
    </source>
</evidence>
<gene>
    <name evidence="2" type="ORF">VZD24_07940</name>
    <name evidence="1" type="ORF">VZD85_09015</name>
</gene>
<dbReference type="Proteomes" id="UP001388259">
    <property type="component" value="Unassembled WGS sequence"/>
</dbReference>
<sequence length="434" mass="47103">MKIYPYFKPLFLFAIIAVAVISCSKKEDPFVPADPGLTLELKSDAGTGELEVLSVDDVVVFTVLGSDGEDYSEMASYYINDEPISGRTHIFAETGTFAVKAVYDDINSNVLNFEVLAQTERALTIDAPRAMKNQTITFGLLDSDGNNEAADATFYVNGNAIAGFTFSSSSDGTFEVYAEYVVENETYTTAPKNFSVYTPKRKVVIEDYTGTWCGFCPAVALAIDTAKVATNHISVVAIHETGASLPDPMHFERVQDLKDAFGIGGLPQARLNRKQKWLDPYNVNDVLAMAGTDTDLAIAIDSKITGANLTVDVKVVYASGSVTGDKIVVYLVESGIIYAQANYFNATSGHPLEGHGNPIPDFVHNDALRNSLSDIFGDAITETPAYAEFKKQYSLEIPAEYNVDNLAVVVMVVDSDNNAKNSQHAEVGENKTFE</sequence>
<name>A0AB35YX26_9FLAO</name>
<dbReference type="EMBL" id="JAZBJM010000005">
    <property type="protein sequence ID" value="MEM0518488.1"/>
    <property type="molecule type" value="Genomic_DNA"/>
</dbReference>
<dbReference type="AlphaFoldDB" id="A0AB35YX26"/>
<protein>
    <submittedName>
        <fullName evidence="1">Omp28-related outer membrane protein</fullName>
    </submittedName>
</protein>
<dbReference type="Gene3D" id="3.40.30.10">
    <property type="entry name" value="Glutaredoxin"/>
    <property type="match status" value="1"/>
</dbReference>
<dbReference type="EMBL" id="JBANCF010000005">
    <property type="protein sequence ID" value="MEM0573440.1"/>
    <property type="molecule type" value="Genomic_DNA"/>
</dbReference>
<dbReference type="RefSeq" id="WP_342687345.1">
    <property type="nucleotide sequence ID" value="NZ_JAZBJM010000005.1"/>
</dbReference>
<dbReference type="InterPro" id="IPR036249">
    <property type="entry name" value="Thioredoxin-like_sf"/>
</dbReference>
<proteinExistence type="predicted"/>
<dbReference type="PROSITE" id="PS51257">
    <property type="entry name" value="PROKAR_LIPOPROTEIN"/>
    <property type="match status" value="1"/>
</dbReference>
<dbReference type="Pfam" id="PF11551">
    <property type="entry name" value="Omp28"/>
    <property type="match status" value="1"/>
</dbReference>
<accession>A0AB35YX26</accession>
<reference evidence="1 4" key="1">
    <citation type="submission" date="2024-01" db="EMBL/GenBank/DDBJ databases">
        <title>Aequorivita flavus sp. nov., isolated from deep-sea sediment.</title>
        <authorList>
            <person name="Chen X."/>
        </authorList>
    </citation>
    <scope>NUCLEOTIDE SEQUENCE</scope>
    <source>
        <strain evidence="1">MCCC 1A16923</strain>
        <strain evidence="2 4">MCCC 1A16935</strain>
    </source>
</reference>
<comment type="caution">
    <text evidence="1">The sequence shown here is derived from an EMBL/GenBank/DDBJ whole genome shotgun (WGS) entry which is preliminary data.</text>
</comment>
<dbReference type="InterPro" id="IPR021615">
    <property type="entry name" value="Omp28"/>
</dbReference>
<keyword evidence="4" id="KW-1185">Reference proteome</keyword>
<dbReference type="Proteomes" id="UP001390963">
    <property type="component" value="Unassembled WGS sequence"/>
</dbReference>
<organism evidence="1 3">
    <name type="scientific">Aequorivita flava</name>
    <dbReference type="NCBI Taxonomy" id="3114371"/>
    <lineage>
        <taxon>Bacteria</taxon>
        <taxon>Pseudomonadati</taxon>
        <taxon>Bacteroidota</taxon>
        <taxon>Flavobacteriia</taxon>
        <taxon>Flavobacteriales</taxon>
        <taxon>Flavobacteriaceae</taxon>
        <taxon>Aequorivita</taxon>
    </lineage>
</organism>
<evidence type="ECO:0000313" key="2">
    <source>
        <dbReference type="EMBL" id="MEM0573440.1"/>
    </source>
</evidence>
<evidence type="ECO:0000313" key="4">
    <source>
        <dbReference type="Proteomes" id="UP001390963"/>
    </source>
</evidence>
<evidence type="ECO:0000313" key="3">
    <source>
        <dbReference type="Proteomes" id="UP001388259"/>
    </source>
</evidence>